<dbReference type="eggNOG" id="KOG1075">
    <property type="taxonomic scope" value="Eukaryota"/>
</dbReference>
<dbReference type="HOGENOM" id="CLU_000680_20_5_1"/>
<proteinExistence type="predicted"/>
<dbReference type="Proteomes" id="UP000008672">
    <property type="component" value="Unassembled WGS sequence"/>
</dbReference>
<dbReference type="InParanoid" id="H3B5T4"/>
<keyword evidence="3" id="KW-1185">Reference proteome</keyword>
<dbReference type="InterPro" id="IPR000477">
    <property type="entry name" value="RT_dom"/>
</dbReference>
<dbReference type="EMBL" id="AFYH01083008">
    <property type="status" value="NOT_ANNOTATED_CDS"/>
    <property type="molecule type" value="Genomic_DNA"/>
</dbReference>
<evidence type="ECO:0000313" key="2">
    <source>
        <dbReference type="Ensembl" id="ENSLACP00000017255.1"/>
    </source>
</evidence>
<dbReference type="GeneTree" id="ENSGT01150000286902"/>
<dbReference type="Pfam" id="PF00078">
    <property type="entry name" value="RVT_1"/>
    <property type="match status" value="1"/>
</dbReference>
<protein>
    <recommendedName>
        <fullName evidence="1">Reverse transcriptase domain-containing protein</fullName>
    </recommendedName>
</protein>
<dbReference type="InterPro" id="IPR043502">
    <property type="entry name" value="DNA/RNA_pol_sf"/>
</dbReference>
<dbReference type="PANTHER" id="PTHR33332">
    <property type="entry name" value="REVERSE TRANSCRIPTASE DOMAIN-CONTAINING PROTEIN"/>
    <property type="match status" value="1"/>
</dbReference>
<dbReference type="PROSITE" id="PS50878">
    <property type="entry name" value="RT_POL"/>
    <property type="match status" value="1"/>
</dbReference>
<name>H3B5T4_LATCH</name>
<sequence>MSNLTKLAQEPPSGLAMCNSIQITSCMVADQLGKIRVNKSQGPDGMHPRVLKELSNEISGVLAVIFQKSLESGVVPKDWRRANVTPIYKKGCKSDPGNYRPISLTSVVGKIMETIVKNSILVHLETQGVIKNSQFGFTKGRSCQTNLLVFYEAVTKEMDKGNAVDVIFLDFSKAFDTVPHKRLLLKLKETGIGGNLFCWIQNWLMDRSQRVMVQGIASDWKDVKSGVPQGSVLGPLLFNIFINDLEEGVKSTLVKFADDTKMMKVLDGDSACDELQKDLDTLQTWAVKWQMKFNVGKCKVLHLGVNNPKRLYHLNDQKLESADNEKDLGIIIDDKLKFSHHSNMAVSKANKMLGVIKRTITSRKMEVILPLYRALVRPHLEYCVQFWSPRLRCDIESVERVQRRATRLIEVMEGLNYSERLQKLHMFTLEKRRMRGDMITVFKILHDPCRRLTHNIQLSCISLDGWVCAHHVVEDELDGPLVLFRPAFPMFLCSYETSTKDDLFHLVNESRTRGHNLRVRGGKFKTNVRKYYFSERVVKLWNMLSCEAVEAKSINVFKNELDKFLMRKNIVCYDC</sequence>
<dbReference type="Ensembl" id="ENSLACT00000017382.1">
    <property type="protein sequence ID" value="ENSLACP00000017255.1"/>
    <property type="gene ID" value="ENSLACG00000015198.1"/>
</dbReference>
<reference evidence="2" key="3">
    <citation type="submission" date="2025-09" db="UniProtKB">
        <authorList>
            <consortium name="Ensembl"/>
        </authorList>
    </citation>
    <scope>IDENTIFICATION</scope>
</reference>
<dbReference type="SUPFAM" id="SSF56672">
    <property type="entry name" value="DNA/RNA polymerases"/>
    <property type="match status" value="1"/>
</dbReference>
<organism evidence="2 3">
    <name type="scientific">Latimeria chalumnae</name>
    <name type="common">Coelacanth</name>
    <dbReference type="NCBI Taxonomy" id="7897"/>
    <lineage>
        <taxon>Eukaryota</taxon>
        <taxon>Metazoa</taxon>
        <taxon>Chordata</taxon>
        <taxon>Craniata</taxon>
        <taxon>Vertebrata</taxon>
        <taxon>Euteleostomi</taxon>
        <taxon>Coelacanthiformes</taxon>
        <taxon>Coelacanthidae</taxon>
        <taxon>Latimeria</taxon>
    </lineage>
</organism>
<accession>H3B5T4</accession>
<feature type="domain" description="Reverse transcriptase" evidence="1">
    <location>
        <begin position="68"/>
        <end position="332"/>
    </location>
</feature>
<dbReference type="Bgee" id="ENSLACG00000015198">
    <property type="expression patterns" value="Expressed in muscle tissue and 6 other cell types or tissues"/>
</dbReference>
<evidence type="ECO:0000259" key="1">
    <source>
        <dbReference type="PROSITE" id="PS50878"/>
    </source>
</evidence>
<reference evidence="3" key="1">
    <citation type="submission" date="2011-08" db="EMBL/GenBank/DDBJ databases">
        <title>The draft genome of Latimeria chalumnae.</title>
        <authorList>
            <person name="Di Palma F."/>
            <person name="Alfoldi J."/>
            <person name="Johnson J."/>
            <person name="Berlin A."/>
            <person name="Gnerre S."/>
            <person name="Jaffe D."/>
            <person name="MacCallum I."/>
            <person name="Young S."/>
            <person name="Walker B.J."/>
            <person name="Lander E."/>
            <person name="Lindblad-Toh K."/>
        </authorList>
    </citation>
    <scope>NUCLEOTIDE SEQUENCE [LARGE SCALE GENOMIC DNA]</scope>
    <source>
        <strain evidence="3">Wild caught</strain>
    </source>
</reference>
<evidence type="ECO:0000313" key="3">
    <source>
        <dbReference type="Proteomes" id="UP000008672"/>
    </source>
</evidence>
<reference evidence="2" key="2">
    <citation type="submission" date="2025-08" db="UniProtKB">
        <authorList>
            <consortium name="Ensembl"/>
        </authorList>
    </citation>
    <scope>IDENTIFICATION</scope>
</reference>
<dbReference type="CDD" id="cd01650">
    <property type="entry name" value="RT_nLTR_like"/>
    <property type="match status" value="1"/>
</dbReference>
<dbReference type="OMA" id="DCLNPLI"/>
<dbReference type="AlphaFoldDB" id="H3B5T4"/>